<dbReference type="AlphaFoldDB" id="A0AA39KUK0"/>
<proteinExistence type="predicted"/>
<accession>A0AA39KUK0</accession>
<keyword evidence="3" id="KW-1185">Reference proteome</keyword>
<dbReference type="Proteomes" id="UP001168990">
    <property type="component" value="Unassembled WGS sequence"/>
</dbReference>
<organism evidence="2 3">
    <name type="scientific">Microctonus aethiopoides</name>
    <dbReference type="NCBI Taxonomy" id="144406"/>
    <lineage>
        <taxon>Eukaryota</taxon>
        <taxon>Metazoa</taxon>
        <taxon>Ecdysozoa</taxon>
        <taxon>Arthropoda</taxon>
        <taxon>Hexapoda</taxon>
        <taxon>Insecta</taxon>
        <taxon>Pterygota</taxon>
        <taxon>Neoptera</taxon>
        <taxon>Endopterygota</taxon>
        <taxon>Hymenoptera</taxon>
        <taxon>Apocrita</taxon>
        <taxon>Ichneumonoidea</taxon>
        <taxon>Braconidae</taxon>
        <taxon>Euphorinae</taxon>
        <taxon>Microctonus</taxon>
    </lineage>
</organism>
<gene>
    <name evidence="2" type="ORF">PV328_007285</name>
</gene>
<evidence type="ECO:0000313" key="2">
    <source>
        <dbReference type="EMBL" id="KAK0174176.1"/>
    </source>
</evidence>
<feature type="region of interest" description="Disordered" evidence="1">
    <location>
        <begin position="182"/>
        <end position="204"/>
    </location>
</feature>
<reference evidence="2" key="1">
    <citation type="journal article" date="2023" name="bioRxiv">
        <title>Scaffold-level genome assemblies of two parasitoid biocontrol wasps reveal the parthenogenesis mechanism and an associated novel virus.</title>
        <authorList>
            <person name="Inwood S."/>
            <person name="Skelly J."/>
            <person name="Guhlin J."/>
            <person name="Harrop T."/>
            <person name="Goldson S."/>
            <person name="Dearden P."/>
        </authorList>
    </citation>
    <scope>NUCLEOTIDE SEQUENCE</scope>
    <source>
        <strain evidence="2">Irish</strain>
        <tissue evidence="2">Whole body</tissue>
    </source>
</reference>
<evidence type="ECO:0000313" key="3">
    <source>
        <dbReference type="Proteomes" id="UP001168990"/>
    </source>
</evidence>
<sequence>MDLRNILPPKNLTGSHQDDFISLTINREKWRPIMPTVTPFISPYTASTATLAITSLSDNDTSRLNLHSSVIHEDSIAGSGIIDDQNHQSINDEGRFTNYDENFIHSYAFNTRNDSAHYFYDVAGTRDNNHSLNINPSIVLSEDRAFYPGPGTPMPNLFQNNYSHQLPADPIKSMQVTDIIPTRKKRSRGKKNGGPKIDNKQSIIEQSKELTLNIRKKNKNKNKNKSVEVSLSGLSKQENINITGCKKKKKDARLWLNAKSKLSPKIKNNIPAAESSSASSTVTSETKDIFSRLSCRFIDRATSPINFSEDKKIIKSNNKTRDIALSPIRFIEPQLKYSRCYSDEETKMKLSSLSQTIESANKTKTLKRLFDSQYNCEKCIAMSRQMPQPICPTCCTK</sequence>
<evidence type="ECO:0000256" key="1">
    <source>
        <dbReference type="SAM" id="MobiDB-lite"/>
    </source>
</evidence>
<reference evidence="2" key="2">
    <citation type="submission" date="2023-03" db="EMBL/GenBank/DDBJ databases">
        <authorList>
            <person name="Inwood S.N."/>
            <person name="Skelly J.G."/>
            <person name="Guhlin J."/>
            <person name="Harrop T.W.R."/>
            <person name="Goldson S.G."/>
            <person name="Dearden P.K."/>
        </authorList>
    </citation>
    <scope>NUCLEOTIDE SEQUENCE</scope>
    <source>
        <strain evidence="2">Irish</strain>
        <tissue evidence="2">Whole body</tissue>
    </source>
</reference>
<dbReference type="EMBL" id="JAQQBS010000002">
    <property type="protein sequence ID" value="KAK0174176.1"/>
    <property type="molecule type" value="Genomic_DNA"/>
</dbReference>
<protein>
    <submittedName>
        <fullName evidence="2">Uncharacterized protein</fullName>
    </submittedName>
</protein>
<feature type="compositionally biased region" description="Basic residues" evidence="1">
    <location>
        <begin position="182"/>
        <end position="193"/>
    </location>
</feature>
<comment type="caution">
    <text evidence="2">The sequence shown here is derived from an EMBL/GenBank/DDBJ whole genome shotgun (WGS) entry which is preliminary data.</text>
</comment>
<name>A0AA39KUK0_9HYME</name>